<dbReference type="EMBL" id="BMWE01000025">
    <property type="protein sequence ID" value="GGY46399.1"/>
    <property type="molecule type" value="Genomic_DNA"/>
</dbReference>
<dbReference type="InterPro" id="IPR013815">
    <property type="entry name" value="ATP_grasp_subdomain_1"/>
</dbReference>
<dbReference type="Gene3D" id="3.30.470.20">
    <property type="entry name" value="ATP-grasp fold, B domain"/>
    <property type="match status" value="1"/>
</dbReference>
<dbReference type="Gene3D" id="3.40.50.20">
    <property type="match status" value="1"/>
</dbReference>
<evidence type="ECO:0000256" key="1">
    <source>
        <dbReference type="ARBA" id="ARBA00022598"/>
    </source>
</evidence>
<protein>
    <recommendedName>
        <fullName evidence="5">ATP-grasp domain-containing protein</fullName>
    </recommendedName>
</protein>
<comment type="caution">
    <text evidence="6">The sequence shown here is derived from an EMBL/GenBank/DDBJ whole genome shotgun (WGS) entry which is preliminary data.</text>
</comment>
<evidence type="ECO:0000313" key="6">
    <source>
        <dbReference type="EMBL" id="GGY46399.1"/>
    </source>
</evidence>
<feature type="domain" description="ATP-grasp" evidence="5">
    <location>
        <begin position="125"/>
        <end position="316"/>
    </location>
</feature>
<dbReference type="PANTHER" id="PTHR43585:SF2">
    <property type="entry name" value="ATP-GRASP ENZYME FSQD"/>
    <property type="match status" value="1"/>
</dbReference>
<keyword evidence="3 4" id="KW-0067">ATP-binding</keyword>
<dbReference type="PANTHER" id="PTHR43585">
    <property type="entry name" value="FUMIPYRROLE BIOSYNTHESIS PROTEIN C"/>
    <property type="match status" value="1"/>
</dbReference>
<dbReference type="PROSITE" id="PS50975">
    <property type="entry name" value="ATP_GRASP"/>
    <property type="match status" value="1"/>
</dbReference>
<dbReference type="Gene3D" id="3.30.1490.20">
    <property type="entry name" value="ATP-grasp fold, A domain"/>
    <property type="match status" value="1"/>
</dbReference>
<keyword evidence="2 4" id="KW-0547">Nucleotide-binding</keyword>
<proteinExistence type="predicted"/>
<organism evidence="6 7">
    <name type="scientific">Streptomyces djakartensis</name>
    <dbReference type="NCBI Taxonomy" id="68193"/>
    <lineage>
        <taxon>Bacteria</taxon>
        <taxon>Bacillati</taxon>
        <taxon>Actinomycetota</taxon>
        <taxon>Actinomycetes</taxon>
        <taxon>Kitasatosporales</taxon>
        <taxon>Streptomycetaceae</taxon>
        <taxon>Streptomyces</taxon>
    </lineage>
</organism>
<evidence type="ECO:0000256" key="3">
    <source>
        <dbReference type="ARBA" id="ARBA00022840"/>
    </source>
</evidence>
<dbReference type="InterPro" id="IPR052032">
    <property type="entry name" value="ATP-dep_AA_Ligase"/>
</dbReference>
<dbReference type="RefSeq" id="WP_190201185.1">
    <property type="nucleotide sequence ID" value="NZ_BMWE01000025.1"/>
</dbReference>
<reference evidence="7" key="1">
    <citation type="journal article" date="2019" name="Int. J. Syst. Evol. Microbiol.">
        <title>The Global Catalogue of Microorganisms (GCM) 10K type strain sequencing project: providing services to taxonomists for standard genome sequencing and annotation.</title>
        <authorList>
            <consortium name="The Broad Institute Genomics Platform"/>
            <consortium name="The Broad Institute Genome Sequencing Center for Infectious Disease"/>
            <person name="Wu L."/>
            <person name="Ma J."/>
        </authorList>
    </citation>
    <scope>NUCLEOTIDE SEQUENCE [LARGE SCALE GENOMIC DNA]</scope>
    <source>
        <strain evidence="7">JCM 4957</strain>
    </source>
</reference>
<dbReference type="Proteomes" id="UP000653308">
    <property type="component" value="Unassembled WGS sequence"/>
</dbReference>
<accession>A0ABQ3ACA1</accession>
<sequence length="414" mass="45052">MHIVVVNRWPRFTEGPRWDFSMGRFEELIDHERHRVSYVVDAVGATGILADPKRIASTVQIEDVNDFEALRDAVRRVAAEVGPVDRLIAVSEFTLGIAAEVRAALGIPGPRPEDVAVYRNKLRMKELVAEAGIRVPRFDACESAGSALEFARAAGFPLILKPVSGAASMGVHRVDDEAALTALLSEVDLGDYELEEFVEGAIYHVDGFADEDAGIPFMAVSRYINDCLAFEAGGQPLGSVVVQDCPLRTRVHEFARRCVSGLGMTSMPFHLELFVTPDGDLVFLEIAGRIGGAEVPYLTDKLFGVNLFELWLDALCEGRATVPPQTGDPSGGWLIIPKPAGLPAEVVSVTSMRDRFATIWRELVPAPGEVMEPGGSYDAVHSGRFIFIGDEAAVEEDIRKIIAGFHIETVPVSR</sequence>
<evidence type="ECO:0000256" key="4">
    <source>
        <dbReference type="PROSITE-ProRule" id="PRU00409"/>
    </source>
</evidence>
<dbReference type="InterPro" id="IPR011761">
    <property type="entry name" value="ATP-grasp"/>
</dbReference>
<evidence type="ECO:0000256" key="2">
    <source>
        <dbReference type="ARBA" id="ARBA00022741"/>
    </source>
</evidence>
<dbReference type="SUPFAM" id="SSF56059">
    <property type="entry name" value="Glutathione synthetase ATP-binding domain-like"/>
    <property type="match status" value="1"/>
</dbReference>
<gene>
    <name evidence="6" type="ORF">GCM10010384_61060</name>
</gene>
<dbReference type="Pfam" id="PF13535">
    <property type="entry name" value="ATP-grasp_4"/>
    <property type="match status" value="1"/>
</dbReference>
<keyword evidence="7" id="KW-1185">Reference proteome</keyword>
<name>A0ABQ3ACA1_9ACTN</name>
<keyword evidence="1" id="KW-0436">Ligase</keyword>
<evidence type="ECO:0000313" key="7">
    <source>
        <dbReference type="Proteomes" id="UP000653308"/>
    </source>
</evidence>
<evidence type="ECO:0000259" key="5">
    <source>
        <dbReference type="PROSITE" id="PS50975"/>
    </source>
</evidence>